<feature type="signal peptide" evidence="1">
    <location>
        <begin position="1"/>
        <end position="18"/>
    </location>
</feature>
<organism evidence="2 3">
    <name type="scientific">Flavobacterium kingsejongi</name>
    <dbReference type="NCBI Taxonomy" id="1678728"/>
    <lineage>
        <taxon>Bacteria</taxon>
        <taxon>Pseudomonadati</taxon>
        <taxon>Bacteroidota</taxon>
        <taxon>Flavobacteriia</taxon>
        <taxon>Flavobacteriales</taxon>
        <taxon>Flavobacteriaceae</taxon>
        <taxon>Flavobacterium</taxon>
    </lineage>
</organism>
<dbReference type="InterPro" id="IPR000801">
    <property type="entry name" value="Esterase-like"/>
</dbReference>
<evidence type="ECO:0000313" key="3">
    <source>
        <dbReference type="Proteomes" id="UP000244677"/>
    </source>
</evidence>
<dbReference type="GO" id="GO:0016301">
    <property type="term" value="F:kinase activity"/>
    <property type="evidence" value="ECO:0007669"/>
    <property type="project" value="UniProtKB-KW"/>
</dbReference>
<dbReference type="PANTHER" id="PTHR48098">
    <property type="entry name" value="ENTEROCHELIN ESTERASE-RELATED"/>
    <property type="match status" value="1"/>
</dbReference>
<keyword evidence="2" id="KW-0418">Kinase</keyword>
<dbReference type="InterPro" id="IPR050583">
    <property type="entry name" value="Mycobacterial_A85_antigen"/>
</dbReference>
<keyword evidence="1" id="KW-0732">Signal</keyword>
<name>A0A2S1LM77_9FLAO</name>
<dbReference type="SUPFAM" id="SSF53474">
    <property type="entry name" value="alpha/beta-Hydrolases"/>
    <property type="match status" value="1"/>
</dbReference>
<keyword evidence="3" id="KW-1185">Reference proteome</keyword>
<dbReference type="InterPro" id="IPR029058">
    <property type="entry name" value="AB_hydrolase_fold"/>
</dbReference>
<feature type="chain" id="PRO_5015783912" evidence="1">
    <location>
        <begin position="19"/>
        <end position="380"/>
    </location>
</feature>
<dbReference type="KEGG" id="fki:FK004_05870"/>
<dbReference type="PANTHER" id="PTHR48098:SF6">
    <property type="entry name" value="FERRI-BACILLIBACTIN ESTERASE BESA"/>
    <property type="match status" value="1"/>
</dbReference>
<dbReference type="InterPro" id="IPR011990">
    <property type="entry name" value="TPR-like_helical_dom_sf"/>
</dbReference>
<sequence>MKKITLLLLLCLTINAFSQKTTEQVQSEKLGETRDITIALPPSYTTNTDKKYPLLLILDGEYLFDPFNGALIYGTYWDDLPEVIVVGINQNKKGERFEDSAYDPESGVPYEKGAKFYEFIASELVPSLQKKYRIAPFKIIAGHDTTAGFLNFFLYKDQPVFNAYISLSPDLATDMEDRIPQRLSVIKEPLYYYHATADGDVKKFQKRIHALDDKAKVINKKELNYKFDDLKDNTHYSLVLHAIPNALYHIFSAYKPISPSEYQEKIATMSGNYSDYLVQKYDFIEKSFGIKMPIRMNDFKAIEAAILKNKAYPEFEKLAALSKKSYPKSMLADYQMGMYYENTGDFKKAARSYQSAFGKNEIGDLTKDMMLEKSDALKNK</sequence>
<protein>
    <submittedName>
        <fullName evidence="2">Histidine kinase</fullName>
    </submittedName>
</protein>
<dbReference type="Proteomes" id="UP000244677">
    <property type="component" value="Chromosome"/>
</dbReference>
<dbReference type="EMBL" id="CP020919">
    <property type="protein sequence ID" value="AWG24788.1"/>
    <property type="molecule type" value="Genomic_DNA"/>
</dbReference>
<dbReference type="AlphaFoldDB" id="A0A2S1LM77"/>
<dbReference type="Gene3D" id="1.25.40.10">
    <property type="entry name" value="Tetratricopeptide repeat domain"/>
    <property type="match status" value="1"/>
</dbReference>
<dbReference type="OrthoDB" id="1142077at2"/>
<dbReference type="Pfam" id="PF00756">
    <property type="entry name" value="Esterase"/>
    <property type="match status" value="1"/>
</dbReference>
<reference evidence="2 3" key="1">
    <citation type="submission" date="2017-04" db="EMBL/GenBank/DDBJ databases">
        <title>Complete genome sequence of Flavobacterium kingsejong AJ004.</title>
        <authorList>
            <person name="Lee P.C."/>
        </authorList>
    </citation>
    <scope>NUCLEOTIDE SEQUENCE [LARGE SCALE GENOMIC DNA]</scope>
    <source>
        <strain evidence="2 3">AJ004</strain>
    </source>
</reference>
<evidence type="ECO:0000313" key="2">
    <source>
        <dbReference type="EMBL" id="AWG24788.1"/>
    </source>
</evidence>
<dbReference type="Gene3D" id="3.40.50.1820">
    <property type="entry name" value="alpha/beta hydrolase"/>
    <property type="match status" value="1"/>
</dbReference>
<gene>
    <name evidence="2" type="ORF">FK004_05870</name>
</gene>
<evidence type="ECO:0000256" key="1">
    <source>
        <dbReference type="SAM" id="SignalP"/>
    </source>
</evidence>
<proteinExistence type="predicted"/>
<accession>A0A2S1LM77</accession>
<dbReference type="RefSeq" id="WP_108736418.1">
    <property type="nucleotide sequence ID" value="NZ_CP020919.1"/>
</dbReference>
<keyword evidence="2" id="KW-0808">Transferase</keyword>